<evidence type="ECO:0000313" key="3">
    <source>
        <dbReference type="Proteomes" id="UP001199054"/>
    </source>
</evidence>
<evidence type="ECO:0000259" key="1">
    <source>
        <dbReference type="Pfam" id="PF00501"/>
    </source>
</evidence>
<dbReference type="InterPro" id="IPR053158">
    <property type="entry name" value="CapK_Type1_Caps_Biosynth"/>
</dbReference>
<comment type="caution">
    <text evidence="2">The sequence shown here is derived from an EMBL/GenBank/DDBJ whole genome shotgun (WGS) entry which is preliminary data.</text>
</comment>
<dbReference type="InterPro" id="IPR042099">
    <property type="entry name" value="ANL_N_sf"/>
</dbReference>
<protein>
    <submittedName>
        <fullName evidence="2">AMP-binding protein</fullName>
    </submittedName>
</protein>
<proteinExistence type="predicted"/>
<dbReference type="Pfam" id="PF00501">
    <property type="entry name" value="AMP-binding"/>
    <property type="match status" value="1"/>
</dbReference>
<reference evidence="2 3" key="1">
    <citation type="submission" date="2021-10" db="EMBL/GenBank/DDBJ databases">
        <title>Streptomyces sp. strain SMC 277, a novel streptomycete isolated from soil.</title>
        <authorList>
            <person name="Chanama M."/>
        </authorList>
    </citation>
    <scope>NUCLEOTIDE SEQUENCE [LARGE SCALE GENOMIC DNA]</scope>
    <source>
        <strain evidence="2 3">SMC 277</strain>
    </source>
</reference>
<dbReference type="InterPro" id="IPR000873">
    <property type="entry name" value="AMP-dep_synth/lig_dom"/>
</dbReference>
<sequence length="473" mass="51896">MLETGVRQVRVATAMVFGRRLNVRAVERLVADALRTLEEFGSLGDDVDDLADGPFADPDERRDLQNRALQRTVRRLAKRSAFYRERLAGTDLDALTTETLRTIPVTRKADLIARPTDFLCSSPYLVTQTTGTTGRPVQIWLSRYEMELWPALIALSVVLRGDIRPGDRMQINLSSRATAAVQEDVEVCRLVNASCHVVGQVPPEESVEHLLGRDGDTRPTLLTGNPSYLARMVTAARDLGCKPDEFGLRSVYAGGEIMSRALTEALRETFGAETVGDNFGMTELLPVGGRTCSRRHLHIDPNQGYTEVLDLETGEPAGPGRLGELTVTPYYPYRECMPVLRYNTGDVVRTLDGDGEADCELAAVPAVSQILGKAGRLYRTADGVVTPRDVVEALDGTPGLPFPLRHRAATGDDGRLHVELASRELSAAEVTELLRAQGIDARVSVLPLDDAEAARRFPLRCDLLEHTFTRSHA</sequence>
<dbReference type="Proteomes" id="UP001199054">
    <property type="component" value="Unassembled WGS sequence"/>
</dbReference>
<evidence type="ECO:0000313" key="2">
    <source>
        <dbReference type="EMBL" id="MCB5183284.1"/>
    </source>
</evidence>
<keyword evidence="3" id="KW-1185">Reference proteome</keyword>
<dbReference type="Gene3D" id="3.40.50.12780">
    <property type="entry name" value="N-terminal domain of ligase-like"/>
    <property type="match status" value="1"/>
</dbReference>
<gene>
    <name evidence="2" type="ORF">LG632_28495</name>
</gene>
<dbReference type="SUPFAM" id="SSF56801">
    <property type="entry name" value="Acetyl-CoA synthetase-like"/>
    <property type="match status" value="1"/>
</dbReference>
<dbReference type="PANTHER" id="PTHR36932">
    <property type="entry name" value="CAPSULAR POLYSACCHARIDE BIOSYNTHESIS PROTEIN"/>
    <property type="match status" value="1"/>
</dbReference>
<name>A0ABS8BF77_9ACTN</name>
<feature type="domain" description="AMP-dependent synthetase/ligase" evidence="1">
    <location>
        <begin position="122"/>
        <end position="327"/>
    </location>
</feature>
<accession>A0ABS8BF77</accession>
<organism evidence="2 3">
    <name type="scientific">Streptomyces antimicrobicus</name>
    <dbReference type="NCBI Taxonomy" id="2883108"/>
    <lineage>
        <taxon>Bacteria</taxon>
        <taxon>Bacillati</taxon>
        <taxon>Actinomycetota</taxon>
        <taxon>Actinomycetes</taxon>
        <taxon>Kitasatosporales</taxon>
        <taxon>Streptomycetaceae</taxon>
        <taxon>Streptomyces</taxon>
    </lineage>
</organism>
<dbReference type="PANTHER" id="PTHR36932:SF1">
    <property type="entry name" value="CAPSULAR POLYSACCHARIDE BIOSYNTHESIS PROTEIN"/>
    <property type="match status" value="1"/>
</dbReference>
<dbReference type="EMBL" id="JAJAUY010000198">
    <property type="protein sequence ID" value="MCB5183284.1"/>
    <property type="molecule type" value="Genomic_DNA"/>
</dbReference>
<dbReference type="RefSeq" id="WP_226730609.1">
    <property type="nucleotide sequence ID" value="NZ_JAJAUY010000198.1"/>
</dbReference>